<keyword evidence="7" id="KW-0406">Ion transport</keyword>
<evidence type="ECO:0000256" key="1">
    <source>
        <dbReference type="ARBA" id="ARBA00004651"/>
    </source>
</evidence>
<dbReference type="PANTHER" id="PTHR30221:SF1">
    <property type="entry name" value="SMALL-CONDUCTANCE MECHANOSENSITIVE CHANNEL"/>
    <property type="match status" value="1"/>
</dbReference>
<dbReference type="Proteomes" id="UP000595197">
    <property type="component" value="Chromosome"/>
</dbReference>
<keyword evidence="7" id="KW-0407">Ion channel</keyword>
<evidence type="ECO:0000259" key="10">
    <source>
        <dbReference type="Pfam" id="PF21082"/>
    </source>
</evidence>
<name>A0ABX7BC15_9PROT</name>
<dbReference type="InterPro" id="IPR006685">
    <property type="entry name" value="MscS_channel_2nd"/>
</dbReference>
<evidence type="ECO:0000313" key="11">
    <source>
        <dbReference type="EMBL" id="QQP91684.1"/>
    </source>
</evidence>
<keyword evidence="5 7" id="KW-1133">Transmembrane helix</keyword>
<evidence type="ECO:0000256" key="8">
    <source>
        <dbReference type="SAM" id="MobiDB-lite"/>
    </source>
</evidence>
<keyword evidence="7" id="KW-0813">Transport</keyword>
<feature type="transmembrane region" description="Helical" evidence="7">
    <location>
        <begin position="27"/>
        <end position="48"/>
    </location>
</feature>
<sequence>MQETDLQSAVDAEISTAWATIDQMIDWSISFLPKLAIGVVVFVLFWLIGKGVRLAARRGTAGGSARNVGLVLGRLAQWGLTLLGLLVAVTIMFPSVRPVDLFSLLGISSVAIGFAFKDILQNFLAGILILLRQPFRLGDQIVFKEFEGTVEEIETRTTIIKTYDGRRAYVPNGEIFTNAVVVNTAYGIRRSQCDIGIGYGDDAHRAAAVIVETLRTVEGVLREPAPEAIAVALADSSVNIRARWWTDAHQHAVLRVQHEVIMAIKDRMSASGIDLPFPTSVVLFHDQTEETDGDRTRQREGWPSGPKPPAPRTIAGTLARQPGANGEDAG</sequence>
<keyword evidence="3" id="KW-1003">Cell membrane</keyword>
<dbReference type="InterPro" id="IPR045275">
    <property type="entry name" value="MscS_archaea/bacteria_type"/>
</dbReference>
<dbReference type="RefSeq" id="WP_201079856.1">
    <property type="nucleotide sequence ID" value="NZ_CP067420.1"/>
</dbReference>
<evidence type="ECO:0000259" key="9">
    <source>
        <dbReference type="Pfam" id="PF00924"/>
    </source>
</evidence>
<dbReference type="EMBL" id="CP067420">
    <property type="protein sequence ID" value="QQP91684.1"/>
    <property type="molecule type" value="Genomic_DNA"/>
</dbReference>
<evidence type="ECO:0000256" key="7">
    <source>
        <dbReference type="RuleBase" id="RU369025"/>
    </source>
</evidence>
<feature type="domain" description="Mechanosensitive ion channel MscS" evidence="9">
    <location>
        <begin position="118"/>
        <end position="180"/>
    </location>
</feature>
<dbReference type="InterPro" id="IPR049278">
    <property type="entry name" value="MS_channel_C"/>
</dbReference>
<comment type="similarity">
    <text evidence="2 7">Belongs to the MscS (TC 1.A.23) family.</text>
</comment>
<dbReference type="Pfam" id="PF05552">
    <property type="entry name" value="MS_channel_1st_1"/>
    <property type="match status" value="1"/>
</dbReference>
<keyword evidence="6 7" id="KW-0472">Membrane</keyword>
<comment type="subunit">
    <text evidence="7">Homoheptamer.</text>
</comment>
<protein>
    <recommendedName>
        <fullName evidence="7">Small-conductance mechanosensitive channel</fullName>
    </recommendedName>
</protein>
<dbReference type="Gene3D" id="2.30.30.60">
    <property type="match status" value="1"/>
</dbReference>
<keyword evidence="4 7" id="KW-0812">Transmembrane</keyword>
<dbReference type="InterPro" id="IPR008910">
    <property type="entry name" value="MSC_TM_helix"/>
</dbReference>
<dbReference type="SUPFAM" id="SSF82689">
    <property type="entry name" value="Mechanosensitive channel protein MscS (YggB), C-terminal domain"/>
    <property type="match status" value="1"/>
</dbReference>
<dbReference type="Gene3D" id="1.10.287.1260">
    <property type="match status" value="1"/>
</dbReference>
<keyword evidence="12" id="KW-1185">Reference proteome</keyword>
<dbReference type="InterPro" id="IPR023408">
    <property type="entry name" value="MscS_beta-dom_sf"/>
</dbReference>
<dbReference type="Gene3D" id="3.30.70.100">
    <property type="match status" value="1"/>
</dbReference>
<dbReference type="SUPFAM" id="SSF50182">
    <property type="entry name" value="Sm-like ribonucleoproteins"/>
    <property type="match status" value="1"/>
</dbReference>
<feature type="transmembrane region" description="Helical" evidence="7">
    <location>
        <begin position="75"/>
        <end position="96"/>
    </location>
</feature>
<comment type="subcellular location">
    <subcellularLocation>
        <location evidence="7">Cell inner membrane</location>
        <topology evidence="7">Multi-pass membrane protein</topology>
    </subcellularLocation>
    <subcellularLocation>
        <location evidence="1">Cell membrane</location>
        <topology evidence="1">Multi-pass membrane protein</topology>
    </subcellularLocation>
</comment>
<evidence type="ECO:0000256" key="5">
    <source>
        <dbReference type="ARBA" id="ARBA00022989"/>
    </source>
</evidence>
<dbReference type="InterPro" id="IPR011066">
    <property type="entry name" value="MscS_channel_C_sf"/>
</dbReference>
<evidence type="ECO:0000313" key="12">
    <source>
        <dbReference type="Proteomes" id="UP000595197"/>
    </source>
</evidence>
<gene>
    <name evidence="11" type="ORF">IGS68_10985</name>
</gene>
<dbReference type="Pfam" id="PF00924">
    <property type="entry name" value="MS_channel_2nd"/>
    <property type="match status" value="1"/>
</dbReference>
<evidence type="ECO:0000256" key="2">
    <source>
        <dbReference type="ARBA" id="ARBA00008017"/>
    </source>
</evidence>
<comment type="function">
    <text evidence="7">Mechanosensitive channel that participates in the regulation of osmotic pressure changes within the cell, opening in response to stretch forces in the membrane lipid bilayer, without the need for other proteins. Contributes to normal resistance to hypoosmotic shock. Forms an ion channel of 1.0 nanosiemens conductance with a slight preference for anions.</text>
</comment>
<evidence type="ECO:0000256" key="6">
    <source>
        <dbReference type="ARBA" id="ARBA00023136"/>
    </source>
</evidence>
<dbReference type="InterPro" id="IPR010920">
    <property type="entry name" value="LSM_dom_sf"/>
</dbReference>
<evidence type="ECO:0000256" key="3">
    <source>
        <dbReference type="ARBA" id="ARBA00022475"/>
    </source>
</evidence>
<reference evidence="11" key="1">
    <citation type="submission" date="2021-02" db="EMBL/GenBank/DDBJ databases">
        <title>Skermanella TT6 skin isolate.</title>
        <authorList>
            <person name="Lee K."/>
            <person name="Ganzorig M."/>
        </authorList>
    </citation>
    <scope>NUCLEOTIDE SEQUENCE</scope>
    <source>
        <strain evidence="11">TT6</strain>
    </source>
</reference>
<feature type="region of interest" description="Disordered" evidence="8">
    <location>
        <begin position="289"/>
        <end position="330"/>
    </location>
</feature>
<comment type="caution">
    <text evidence="7">Lacks conserved residue(s) required for the propagation of feature annotation.</text>
</comment>
<organism evidence="11 12">
    <name type="scientific">Skermanella cutis</name>
    <dbReference type="NCBI Taxonomy" id="2775420"/>
    <lineage>
        <taxon>Bacteria</taxon>
        <taxon>Pseudomonadati</taxon>
        <taxon>Pseudomonadota</taxon>
        <taxon>Alphaproteobacteria</taxon>
        <taxon>Rhodospirillales</taxon>
        <taxon>Azospirillaceae</taxon>
        <taxon>Skermanella</taxon>
    </lineage>
</organism>
<keyword evidence="7" id="KW-0997">Cell inner membrane</keyword>
<accession>A0ABX7BC15</accession>
<evidence type="ECO:0000256" key="4">
    <source>
        <dbReference type="ARBA" id="ARBA00022692"/>
    </source>
</evidence>
<dbReference type="Pfam" id="PF21082">
    <property type="entry name" value="MS_channel_3rd"/>
    <property type="match status" value="1"/>
</dbReference>
<proteinExistence type="inferred from homology"/>
<dbReference type="PANTHER" id="PTHR30221">
    <property type="entry name" value="SMALL-CONDUCTANCE MECHANOSENSITIVE CHANNEL"/>
    <property type="match status" value="1"/>
</dbReference>
<feature type="domain" description="Mechanosensitive ion channel MscS C-terminal" evidence="10">
    <location>
        <begin position="193"/>
        <end position="274"/>
    </location>
</feature>